<dbReference type="HOGENOM" id="CLU_3218807_0_0_10"/>
<gene>
    <name evidence="1" type="ordered locus">Murru_3420</name>
</gene>
<sequence length="44" mass="4962">MSKSDEFKVEELEQRLEMAKWSNTSKAACTSGDCRGYIGFKVSI</sequence>
<evidence type="ECO:0000313" key="2">
    <source>
        <dbReference type="Proteomes" id="UP000008908"/>
    </source>
</evidence>
<dbReference type="AlphaFoldDB" id="G2PNL9"/>
<reference evidence="1 2" key="2">
    <citation type="journal article" date="2012" name="Stand. Genomic Sci.">
        <title>Complete genome sequence of the facultatively anaerobic, appendaged bacterium Muricauda ruestringensis type strain (B1(T)).</title>
        <authorList>
            <person name="Huntemann M."/>
            <person name="Teshima H."/>
            <person name="Lapidus A."/>
            <person name="Nolan M."/>
            <person name="Lucas S."/>
            <person name="Hammon N."/>
            <person name="Deshpande S."/>
            <person name="Cheng J.F."/>
            <person name="Tapia R."/>
            <person name="Goodwin L.A."/>
            <person name="Pitluck S."/>
            <person name="Liolios K."/>
            <person name="Pagani I."/>
            <person name="Ivanova N."/>
            <person name="Mavromatis K."/>
            <person name="Mikhailova N."/>
            <person name="Pati A."/>
            <person name="Chen A."/>
            <person name="Palaniappan K."/>
            <person name="Land M."/>
            <person name="Hauser L."/>
            <person name="Pan C."/>
            <person name="Brambilla E.M."/>
            <person name="Rohde M."/>
            <person name="Spring S."/>
            <person name="Goker M."/>
            <person name="Detter J.C."/>
            <person name="Bristow J."/>
            <person name="Eisen J.A."/>
            <person name="Markowitz V."/>
            <person name="Hugenholtz P."/>
            <person name="Kyrpides N.C."/>
            <person name="Klenk H.P."/>
            <person name="Woyke T."/>
        </authorList>
    </citation>
    <scope>NUCLEOTIDE SEQUENCE [LARGE SCALE GENOMIC DNA]</scope>
    <source>
        <strain evidence="2">DSM 13258 / LMG 19739 / B1</strain>
    </source>
</reference>
<dbReference type="eggNOG" id="ENOG502ZSJC">
    <property type="taxonomic scope" value="Bacteria"/>
</dbReference>
<evidence type="ECO:0000313" key="1">
    <source>
        <dbReference type="EMBL" id="AEM72432.1"/>
    </source>
</evidence>
<protein>
    <submittedName>
        <fullName evidence="1">Uncharacterized protein</fullName>
    </submittedName>
</protein>
<proteinExistence type="predicted"/>
<keyword evidence="2" id="KW-1185">Reference proteome</keyword>
<dbReference type="Proteomes" id="UP000008908">
    <property type="component" value="Chromosome"/>
</dbReference>
<accession>G2PNL9</accession>
<dbReference type="KEGG" id="mrs:Murru_3420"/>
<dbReference type="EMBL" id="CP002999">
    <property type="protein sequence ID" value="AEM72432.1"/>
    <property type="molecule type" value="Genomic_DNA"/>
</dbReference>
<organism evidence="1 2">
    <name type="scientific">Allomuricauda ruestringensis (strain DSM 13258 / CIP 107369 / LMG 19739 / B1)</name>
    <name type="common">Muricauda ruestringensis</name>
    <dbReference type="NCBI Taxonomy" id="886377"/>
    <lineage>
        <taxon>Bacteria</taxon>
        <taxon>Pseudomonadati</taxon>
        <taxon>Bacteroidota</taxon>
        <taxon>Flavobacteriia</taxon>
        <taxon>Flavobacteriales</taxon>
        <taxon>Flavobacteriaceae</taxon>
        <taxon>Flagellimonas</taxon>
    </lineage>
</organism>
<reference evidence="2" key="1">
    <citation type="submission" date="2011-08" db="EMBL/GenBank/DDBJ databases">
        <title>The complete genome of Muricauda ruestringensis DSM 13258.</title>
        <authorList>
            <person name="Lucas S."/>
            <person name="Han J."/>
            <person name="Lapidus A."/>
            <person name="Bruce D."/>
            <person name="Goodwin L."/>
            <person name="Pitluck S."/>
            <person name="Peters L."/>
            <person name="Kyrpides N."/>
            <person name="Mavromatis K."/>
            <person name="Ivanova N."/>
            <person name="Ovchinnikova G."/>
            <person name="Teshima H."/>
            <person name="Detter J.C."/>
            <person name="Tapia R."/>
            <person name="Han C."/>
            <person name="Land M."/>
            <person name="Hauser L."/>
            <person name="Markowitz V."/>
            <person name="Cheng J.-F."/>
            <person name="Hugenholtz P."/>
            <person name="Woyke T."/>
            <person name="Wu D."/>
            <person name="Spring S."/>
            <person name="Schroeder M."/>
            <person name="Brambilla E."/>
            <person name="Klenk H.-P."/>
            <person name="Eisen J.A."/>
        </authorList>
    </citation>
    <scope>NUCLEOTIDE SEQUENCE [LARGE SCALE GENOMIC DNA]</scope>
    <source>
        <strain evidence="2">DSM 13258 / LMG 19739 / B1</strain>
    </source>
</reference>
<dbReference type="STRING" id="886377.Murru_3420"/>
<name>G2PNL9_ALLRU</name>